<dbReference type="AlphaFoldDB" id="A0A132AG59"/>
<protein>
    <submittedName>
        <fullName evidence="2">Uncharacterized protein</fullName>
    </submittedName>
</protein>
<dbReference type="EMBL" id="JXLN01014242">
    <property type="protein sequence ID" value="KPM09913.1"/>
    <property type="molecule type" value="Genomic_DNA"/>
</dbReference>
<feature type="compositionally biased region" description="Polar residues" evidence="1">
    <location>
        <begin position="1"/>
        <end position="15"/>
    </location>
</feature>
<dbReference type="PROSITE" id="PS51257">
    <property type="entry name" value="PROKAR_LIPOPROTEIN"/>
    <property type="match status" value="1"/>
</dbReference>
<dbReference type="Proteomes" id="UP000616769">
    <property type="component" value="Unassembled WGS sequence"/>
</dbReference>
<feature type="region of interest" description="Disordered" evidence="1">
    <location>
        <begin position="1"/>
        <end position="63"/>
    </location>
</feature>
<accession>A0A132AG59</accession>
<organism evidence="2 3">
    <name type="scientific">Sarcoptes scabiei</name>
    <name type="common">Itch mite</name>
    <name type="synonym">Acarus scabiei</name>
    <dbReference type="NCBI Taxonomy" id="52283"/>
    <lineage>
        <taxon>Eukaryota</taxon>
        <taxon>Metazoa</taxon>
        <taxon>Ecdysozoa</taxon>
        <taxon>Arthropoda</taxon>
        <taxon>Chelicerata</taxon>
        <taxon>Arachnida</taxon>
        <taxon>Acari</taxon>
        <taxon>Acariformes</taxon>
        <taxon>Sarcoptiformes</taxon>
        <taxon>Astigmata</taxon>
        <taxon>Psoroptidia</taxon>
        <taxon>Sarcoptoidea</taxon>
        <taxon>Sarcoptidae</taxon>
        <taxon>Sarcoptinae</taxon>
        <taxon>Sarcoptes</taxon>
    </lineage>
</organism>
<dbReference type="OrthoDB" id="5969272at2759"/>
<feature type="compositionally biased region" description="Low complexity" evidence="1">
    <location>
        <begin position="32"/>
        <end position="51"/>
    </location>
</feature>
<dbReference type="VEuPathDB" id="VectorBase:SSCA005176"/>
<gene>
    <name evidence="2" type="ORF">QR98_0084590</name>
</gene>
<evidence type="ECO:0000313" key="2">
    <source>
        <dbReference type="EMBL" id="KPM09913.1"/>
    </source>
</evidence>
<comment type="caution">
    <text evidence="2">The sequence shown here is derived from an EMBL/GenBank/DDBJ whole genome shotgun (WGS) entry which is preliminary data.</text>
</comment>
<sequence>MTKSTTPNRTYNLPNSSSSSCQSQHLYQMPEQIKQLQQQQQQQPKLISISKSNEDSDGCVGGGVGHHQLSVQLNHNVLKDSDRIAIKTGTLVMLKTLVPIQRVP</sequence>
<reference evidence="2 3" key="1">
    <citation type="journal article" date="2015" name="Parasit. Vectors">
        <title>Draft genome of the scabies mite.</title>
        <authorList>
            <person name="Rider S.D.Jr."/>
            <person name="Morgan M.S."/>
            <person name="Arlian L.G."/>
        </authorList>
    </citation>
    <scope>NUCLEOTIDE SEQUENCE [LARGE SCALE GENOMIC DNA]</scope>
    <source>
        <strain evidence="2">Arlian Lab</strain>
    </source>
</reference>
<evidence type="ECO:0000313" key="3">
    <source>
        <dbReference type="Proteomes" id="UP000616769"/>
    </source>
</evidence>
<proteinExistence type="predicted"/>
<name>A0A132AG59_SARSC</name>
<evidence type="ECO:0000256" key="1">
    <source>
        <dbReference type="SAM" id="MobiDB-lite"/>
    </source>
</evidence>